<feature type="transmembrane region" description="Helical" evidence="1">
    <location>
        <begin position="135"/>
        <end position="155"/>
    </location>
</feature>
<name>A0ABW1WBX8_9BACL</name>
<evidence type="ECO:0000313" key="2">
    <source>
        <dbReference type="EMBL" id="MFC6385738.1"/>
    </source>
</evidence>
<organism evidence="2 3">
    <name type="scientific">Sporolactobacillus kofuensis</name>
    <dbReference type="NCBI Taxonomy" id="269672"/>
    <lineage>
        <taxon>Bacteria</taxon>
        <taxon>Bacillati</taxon>
        <taxon>Bacillota</taxon>
        <taxon>Bacilli</taxon>
        <taxon>Bacillales</taxon>
        <taxon>Sporolactobacillaceae</taxon>
        <taxon>Sporolactobacillus</taxon>
    </lineage>
</organism>
<dbReference type="EMBL" id="JBHSTQ010000003">
    <property type="protein sequence ID" value="MFC6385738.1"/>
    <property type="molecule type" value="Genomic_DNA"/>
</dbReference>
<keyword evidence="1" id="KW-0472">Membrane</keyword>
<gene>
    <name evidence="2" type="ORF">ACFP7A_03900</name>
</gene>
<feature type="transmembrane region" description="Helical" evidence="1">
    <location>
        <begin position="48"/>
        <end position="71"/>
    </location>
</feature>
<sequence>MRKNKRFILLFFIGITFFQAWTMIPGLHDFKPDWPVSLAFMISVSNNSALILMMDWYFSFGVISFFMMGMLKKDLYGFGKYMLVRNYNRKKFIVLKLVKTLALGIGFILIQVGIFSVVGELFLNDETYIYWYENVYALPFYILIVVFLLMSQLILELVFSEITSFLIINIYVTLSLSFWNYLQAIGKWTWLIYFFVPNAMFPLRTNHYIHQGLFIETVLSLVIVCTLITILIFFATRLIKKVDIY</sequence>
<dbReference type="RefSeq" id="WP_253052728.1">
    <property type="nucleotide sequence ID" value="NZ_JAMXWN010000002.1"/>
</dbReference>
<keyword evidence="1" id="KW-0812">Transmembrane</keyword>
<dbReference type="Proteomes" id="UP001596267">
    <property type="component" value="Unassembled WGS sequence"/>
</dbReference>
<reference evidence="3" key="1">
    <citation type="journal article" date="2019" name="Int. J. Syst. Evol. Microbiol.">
        <title>The Global Catalogue of Microorganisms (GCM) 10K type strain sequencing project: providing services to taxonomists for standard genome sequencing and annotation.</title>
        <authorList>
            <consortium name="The Broad Institute Genomics Platform"/>
            <consortium name="The Broad Institute Genome Sequencing Center for Infectious Disease"/>
            <person name="Wu L."/>
            <person name="Ma J."/>
        </authorList>
    </citation>
    <scope>NUCLEOTIDE SEQUENCE [LARGE SCALE GENOMIC DNA]</scope>
    <source>
        <strain evidence="3">CCUG 42001</strain>
    </source>
</reference>
<evidence type="ECO:0000313" key="3">
    <source>
        <dbReference type="Proteomes" id="UP001596267"/>
    </source>
</evidence>
<keyword evidence="3" id="KW-1185">Reference proteome</keyword>
<proteinExistence type="predicted"/>
<comment type="caution">
    <text evidence="2">The sequence shown here is derived from an EMBL/GenBank/DDBJ whole genome shotgun (WGS) entry which is preliminary data.</text>
</comment>
<dbReference type="InterPro" id="IPR024295">
    <property type="entry name" value="DUF2705"/>
</dbReference>
<feature type="transmembrane region" description="Helical" evidence="1">
    <location>
        <begin position="217"/>
        <end position="239"/>
    </location>
</feature>
<accession>A0ABW1WBX8</accession>
<dbReference type="Pfam" id="PF10920">
    <property type="entry name" value="DUF2705"/>
    <property type="match status" value="1"/>
</dbReference>
<keyword evidence="1" id="KW-1133">Transmembrane helix</keyword>
<protein>
    <submittedName>
        <fullName evidence="2">DUF2705 family protein</fullName>
    </submittedName>
</protein>
<evidence type="ECO:0000256" key="1">
    <source>
        <dbReference type="SAM" id="Phobius"/>
    </source>
</evidence>
<feature type="transmembrane region" description="Helical" evidence="1">
    <location>
        <begin position="7"/>
        <end position="28"/>
    </location>
</feature>
<feature type="transmembrane region" description="Helical" evidence="1">
    <location>
        <begin position="162"/>
        <end position="182"/>
    </location>
</feature>
<feature type="transmembrane region" description="Helical" evidence="1">
    <location>
        <begin position="92"/>
        <end position="115"/>
    </location>
</feature>